<dbReference type="GO" id="GO:0032045">
    <property type="term" value="C:guanyl-nucleotide exchange factor complex"/>
    <property type="evidence" value="ECO:0007669"/>
    <property type="project" value="TreeGrafter"/>
</dbReference>
<dbReference type="Proteomes" id="UP000820818">
    <property type="component" value="Linkage Group LG9"/>
</dbReference>
<dbReference type="PANTHER" id="PTHR31334:SF1">
    <property type="entry name" value="GUANINE NUCLEOTIDE EXCHANGE PROTEIN SMCR8"/>
    <property type="match status" value="1"/>
</dbReference>
<protein>
    <recommendedName>
        <fullName evidence="6">UDENN FLCN/SMCR8-type domain-containing protein</fullName>
    </recommendedName>
</protein>
<name>A0AAD5PS16_9CRUS</name>
<dbReference type="PROSITE" id="PS51834">
    <property type="entry name" value="DENN_FLCN_SMCR8"/>
    <property type="match status" value="1"/>
</dbReference>
<organism evidence="7 8">
    <name type="scientific">Daphnia sinensis</name>
    <dbReference type="NCBI Taxonomy" id="1820382"/>
    <lineage>
        <taxon>Eukaryota</taxon>
        <taxon>Metazoa</taxon>
        <taxon>Ecdysozoa</taxon>
        <taxon>Arthropoda</taxon>
        <taxon>Crustacea</taxon>
        <taxon>Branchiopoda</taxon>
        <taxon>Diplostraca</taxon>
        <taxon>Cladocera</taxon>
        <taxon>Anomopoda</taxon>
        <taxon>Daphniidae</taxon>
        <taxon>Daphnia</taxon>
        <taxon>Daphnia similis group</taxon>
    </lineage>
</organism>
<evidence type="ECO:0000313" key="7">
    <source>
        <dbReference type="EMBL" id="KAI9552975.1"/>
    </source>
</evidence>
<evidence type="ECO:0000256" key="1">
    <source>
        <dbReference type="ARBA" id="ARBA00004496"/>
    </source>
</evidence>
<keyword evidence="3" id="KW-0344">Guanine-nucleotide releasing factor</keyword>
<evidence type="ECO:0000256" key="2">
    <source>
        <dbReference type="ARBA" id="ARBA00022490"/>
    </source>
</evidence>
<dbReference type="GO" id="GO:0006914">
    <property type="term" value="P:autophagy"/>
    <property type="evidence" value="ECO:0007669"/>
    <property type="project" value="UniProtKB-KW"/>
</dbReference>
<dbReference type="GO" id="GO:0005085">
    <property type="term" value="F:guanyl-nucleotide exchange factor activity"/>
    <property type="evidence" value="ECO:0007669"/>
    <property type="project" value="UniProtKB-KW"/>
</dbReference>
<keyword evidence="8" id="KW-1185">Reference proteome</keyword>
<evidence type="ECO:0000256" key="4">
    <source>
        <dbReference type="ARBA" id="ARBA00023006"/>
    </source>
</evidence>
<accession>A0AAD5PS16</accession>
<evidence type="ECO:0000313" key="8">
    <source>
        <dbReference type="Proteomes" id="UP000820818"/>
    </source>
</evidence>
<gene>
    <name evidence="7" type="ORF">GHT06_020861</name>
</gene>
<sequence>MAGHQTIKDFILISEFCEVEGPRCVMTIPAILPHLNNNEHFNLDEFLLYIMTTDYQNFPGEKWEEVSDVPCIRTNIIQNFHAILHYFTLKDPQARGGVRPSCIAYVTQNQTKLYRMKSEVLNSLNMSAQIFKNANINWMRSLGQDIGVQENESVANLLDKWKDLIQPAAEIGDQEKKLKPWHMLCPTGVSIVISGLLFVYKIWSRTLEDQILDPKVISSTYDLFTNVNPDDVDFKTVMSQLNGIIL</sequence>
<dbReference type="AlphaFoldDB" id="A0AAD5PS16"/>
<comment type="subcellular location">
    <subcellularLocation>
        <location evidence="1">Cytoplasm</location>
    </subcellularLocation>
</comment>
<evidence type="ECO:0000256" key="5">
    <source>
        <dbReference type="ARBA" id="ARBA00038137"/>
    </source>
</evidence>
<evidence type="ECO:0000259" key="6">
    <source>
        <dbReference type="PROSITE" id="PS51834"/>
    </source>
</evidence>
<dbReference type="PANTHER" id="PTHR31334">
    <property type="entry name" value="SMITH-MAGENIS SYNDROME REGION GENE 8 PROTEIN"/>
    <property type="match status" value="1"/>
</dbReference>
<dbReference type="EMBL" id="WJBH02000009">
    <property type="protein sequence ID" value="KAI9552975.1"/>
    <property type="molecule type" value="Genomic_DNA"/>
</dbReference>
<comment type="similarity">
    <text evidence="5">Belongs to the SMCR8 family.</text>
</comment>
<keyword evidence="4" id="KW-0072">Autophagy</keyword>
<dbReference type="GO" id="GO:0005737">
    <property type="term" value="C:cytoplasm"/>
    <property type="evidence" value="ECO:0007669"/>
    <property type="project" value="UniProtKB-SubCell"/>
</dbReference>
<feature type="domain" description="UDENN FLCN/SMCR8-type" evidence="6">
    <location>
        <begin position="1"/>
        <end position="246"/>
    </location>
</feature>
<dbReference type="InterPro" id="IPR037521">
    <property type="entry name" value="FLCN/SMCR8_DENN"/>
</dbReference>
<reference evidence="7 8" key="1">
    <citation type="submission" date="2022-05" db="EMBL/GenBank/DDBJ databases">
        <title>A multi-omics perspective on studying reproductive biology in Daphnia sinensis.</title>
        <authorList>
            <person name="Jia J."/>
        </authorList>
    </citation>
    <scope>NUCLEOTIDE SEQUENCE [LARGE SCALE GENOMIC DNA]</scope>
    <source>
        <strain evidence="7 8">WSL</strain>
    </source>
</reference>
<evidence type="ECO:0000256" key="3">
    <source>
        <dbReference type="ARBA" id="ARBA00022658"/>
    </source>
</evidence>
<proteinExistence type="inferred from homology"/>
<keyword evidence="2" id="KW-0963">Cytoplasm</keyword>
<comment type="caution">
    <text evidence="7">The sequence shown here is derived from an EMBL/GenBank/DDBJ whole genome shotgun (WGS) entry which is preliminary data.</text>
</comment>